<feature type="region of interest" description="Disordered" evidence="1">
    <location>
        <begin position="434"/>
        <end position="469"/>
    </location>
</feature>
<organism evidence="2 3">
    <name type="scientific">Eimeria mitis</name>
    <dbReference type="NCBI Taxonomy" id="44415"/>
    <lineage>
        <taxon>Eukaryota</taxon>
        <taxon>Sar</taxon>
        <taxon>Alveolata</taxon>
        <taxon>Apicomplexa</taxon>
        <taxon>Conoidasida</taxon>
        <taxon>Coccidia</taxon>
        <taxon>Eucoccidiorida</taxon>
        <taxon>Eimeriorina</taxon>
        <taxon>Eimeriidae</taxon>
        <taxon>Eimeria</taxon>
    </lineage>
</organism>
<evidence type="ECO:0000313" key="2">
    <source>
        <dbReference type="EMBL" id="CDJ31262.1"/>
    </source>
</evidence>
<dbReference type="AlphaFoldDB" id="U6K4K1"/>
<feature type="compositionally biased region" description="Polar residues" evidence="1">
    <location>
        <begin position="392"/>
        <end position="402"/>
    </location>
</feature>
<proteinExistence type="predicted"/>
<dbReference type="OrthoDB" id="348798at2759"/>
<dbReference type="GeneID" id="25375843"/>
<gene>
    <name evidence="2" type="ORF">EMH_0008540</name>
</gene>
<feature type="compositionally biased region" description="Low complexity" evidence="1">
    <location>
        <begin position="671"/>
        <end position="681"/>
    </location>
</feature>
<feature type="region of interest" description="Disordered" evidence="1">
    <location>
        <begin position="1"/>
        <end position="63"/>
    </location>
</feature>
<feature type="compositionally biased region" description="Low complexity" evidence="1">
    <location>
        <begin position="655"/>
        <end position="664"/>
    </location>
</feature>
<feature type="region of interest" description="Disordered" evidence="1">
    <location>
        <begin position="306"/>
        <end position="344"/>
    </location>
</feature>
<accession>U6K4K1</accession>
<keyword evidence="3" id="KW-1185">Reference proteome</keyword>
<feature type="compositionally biased region" description="Low complexity" evidence="1">
    <location>
        <begin position="455"/>
        <end position="467"/>
    </location>
</feature>
<evidence type="ECO:0000256" key="1">
    <source>
        <dbReference type="SAM" id="MobiDB-lite"/>
    </source>
</evidence>
<feature type="compositionally biased region" description="Low complexity" evidence="1">
    <location>
        <begin position="238"/>
        <end position="270"/>
    </location>
</feature>
<evidence type="ECO:0000313" key="3">
    <source>
        <dbReference type="Proteomes" id="UP000030744"/>
    </source>
</evidence>
<feature type="compositionally biased region" description="Low complexity" evidence="1">
    <location>
        <begin position="308"/>
        <end position="334"/>
    </location>
</feature>
<feature type="compositionally biased region" description="Basic and acidic residues" evidence="1">
    <location>
        <begin position="224"/>
        <end position="234"/>
    </location>
</feature>
<sequence length="876" mass="90833">MSGNNGPGAGDPPSSPSAPSTQEPSVSRHLPNVTAATAAASQRETTLAENAETGRKTGGLSTAAAAAVERTAAQAAAAQAAASSAKGAAAAAQAALAAGVVAHRVALALEAAATAAAAAADAAAQVAAAATRQAAEKSSNAIATAAQRCQEAAASAASSAVAAFSAAASSTADSIASTAAAARAAIGEVTGAATQRLIEAAKAFEDTIAAKTAALENALLWRESAKSPDSEGSRSRRSSSSSSSSFFGYRRRSSSQLSSSSSRSQSGSSSTGTVPRKDSVDAIVAAAAAEAAACEALAKQQLNYQYEGSGSYSPSGSDTPAIAAPAAEGEAVPATRQTRTAANGTEANLKVSLLAATTDCPSSPAPEAAAPPNTAELAPPEPCEDTEDKQPQQKMLQTQARHTSAPPPDLNELQEYEHLEVQQHDLGDRDAKELGRQNISGDGGNCSEGSGSKMSSRGGDVNSSSSRPPCELAGTSCSSRLQYSGACETRSKTDNNSRRRESRSLLECRLDEFLEQCTASQSDGPACSCSNCSSSQGVSGLLPFSLHRPHTLTRFAGLELAASTLEQPEDFTLLLEVLESLQEGDMLSSLLLLRITGYRNADLMPSLSPERQRRIRELQQSATAEFRSLRCEAPGAFAATETAGQTRGREATIKRSMQCSSSRSGSHRGVDSSASVSSSNSRSRREAGAIEASTVLQRLELLAPRMREYESERACDDGSKVKATGTPVFSTFNRVLSYISPFAALARTIGFQLLNIRVTELLQQCENCSGQLIVDGRGGCGNYSRGGEDPNTQKGNRTLHISRDSTTDCWDESSVSNPEEENISSTIFKRTVCLSCDGVDPALAGLATTATMGKQYEWQQFVLDSAVFSRIEQLAE</sequence>
<reference evidence="2" key="1">
    <citation type="submission" date="2013-10" db="EMBL/GenBank/DDBJ databases">
        <title>Genomic analysis of the causative agents of coccidiosis in chickens.</title>
        <authorList>
            <person name="Reid A.J."/>
            <person name="Blake D."/>
            <person name="Billington K."/>
            <person name="Browne H."/>
            <person name="Dunn M."/>
            <person name="Hung S."/>
            <person name="Kawahara F."/>
            <person name="Miranda-Saavedra D."/>
            <person name="Mourier T."/>
            <person name="Nagra H."/>
            <person name="Otto T.D."/>
            <person name="Rawlings N."/>
            <person name="Sanchez A."/>
            <person name="Sanders M."/>
            <person name="Subramaniam C."/>
            <person name="Tay Y."/>
            <person name="Dear P."/>
            <person name="Doerig C."/>
            <person name="Gruber A."/>
            <person name="Parkinson J."/>
            <person name="Shirley M."/>
            <person name="Wan K.L."/>
            <person name="Berriman M."/>
            <person name="Tomley F."/>
            <person name="Pain A."/>
        </authorList>
    </citation>
    <scope>NUCLEOTIDE SEQUENCE [LARGE SCALE GENOMIC DNA]</scope>
    <source>
        <strain evidence="2">Houghton</strain>
    </source>
</reference>
<feature type="region of interest" description="Disordered" evidence="1">
    <location>
        <begin position="358"/>
        <end position="410"/>
    </location>
</feature>
<feature type="compositionally biased region" description="Polar residues" evidence="1">
    <location>
        <begin position="39"/>
        <end position="48"/>
    </location>
</feature>
<feature type="region of interest" description="Disordered" evidence="1">
    <location>
        <begin position="224"/>
        <end position="275"/>
    </location>
</feature>
<protein>
    <submittedName>
        <fullName evidence="2">Uncharacterized protein</fullName>
    </submittedName>
</protein>
<feature type="compositionally biased region" description="Polar residues" evidence="1">
    <location>
        <begin position="335"/>
        <end position="344"/>
    </location>
</feature>
<dbReference type="RefSeq" id="XP_013353827.1">
    <property type="nucleotide sequence ID" value="XM_013498373.1"/>
</dbReference>
<dbReference type="EMBL" id="HG683144">
    <property type="protein sequence ID" value="CDJ31262.1"/>
    <property type="molecule type" value="Genomic_DNA"/>
</dbReference>
<reference evidence="2" key="2">
    <citation type="submission" date="2013-10" db="EMBL/GenBank/DDBJ databases">
        <authorList>
            <person name="Aslett M."/>
        </authorList>
    </citation>
    <scope>NUCLEOTIDE SEQUENCE [LARGE SCALE GENOMIC DNA]</scope>
    <source>
        <strain evidence="2">Houghton</strain>
    </source>
</reference>
<feature type="compositionally biased region" description="Low complexity" evidence="1">
    <location>
        <begin position="365"/>
        <end position="378"/>
    </location>
</feature>
<dbReference type="VEuPathDB" id="ToxoDB:EMH_0008540"/>
<dbReference type="Proteomes" id="UP000030744">
    <property type="component" value="Unassembled WGS sequence"/>
</dbReference>
<name>U6K4K1_9EIME</name>
<feature type="region of interest" description="Disordered" evidence="1">
    <location>
        <begin position="640"/>
        <end position="689"/>
    </location>
</feature>